<dbReference type="GO" id="GO:0004623">
    <property type="term" value="F:phospholipase A2 activity"/>
    <property type="evidence" value="ECO:0007669"/>
    <property type="project" value="InterPro"/>
</dbReference>
<proteinExistence type="predicted"/>
<dbReference type="InterPro" id="IPR033113">
    <property type="entry name" value="PLA2_histidine"/>
</dbReference>
<organism evidence="3 4">
    <name type="scientific">Tenebrio molitor</name>
    <name type="common">Yellow mealworm beetle</name>
    <dbReference type="NCBI Taxonomy" id="7067"/>
    <lineage>
        <taxon>Eukaryota</taxon>
        <taxon>Metazoa</taxon>
        <taxon>Ecdysozoa</taxon>
        <taxon>Arthropoda</taxon>
        <taxon>Hexapoda</taxon>
        <taxon>Insecta</taxon>
        <taxon>Pterygota</taxon>
        <taxon>Neoptera</taxon>
        <taxon>Endopterygota</taxon>
        <taxon>Coleoptera</taxon>
        <taxon>Polyphaga</taxon>
        <taxon>Cucujiformia</taxon>
        <taxon>Tenebrionidae</taxon>
        <taxon>Tenebrio</taxon>
    </lineage>
</organism>
<accession>A0A8J6LE04</accession>
<dbReference type="AlphaFoldDB" id="A0A8J6LE04"/>
<keyword evidence="2" id="KW-0964">Secreted</keyword>
<comment type="subcellular location">
    <subcellularLocation>
        <location evidence="1">Secreted</location>
    </subcellularLocation>
</comment>
<dbReference type="Pfam" id="PF06951">
    <property type="entry name" value="PLA2G12"/>
    <property type="match status" value="1"/>
</dbReference>
<comment type="caution">
    <text evidence="3">The sequence shown here is derived from an EMBL/GenBank/DDBJ whole genome shotgun (WGS) entry which is preliminary data.</text>
</comment>
<dbReference type="Gene3D" id="1.20.90.10">
    <property type="entry name" value="Phospholipase A2 domain"/>
    <property type="match status" value="1"/>
</dbReference>
<sequence length="301" mass="33693">MISILKLHLAAKSLCCRLRRNDRPGSFTSVKRSAGNTAHLKVRKFLLNLDARAKNTVFANLRPNLPLERFNKRICVLRSSFVQNESERSMMDIPYGKLAIYVLTFVGYIYSGYGSGLLTNLRDAVISAESIFGDVFHNVIKVAKNFRNFHDIFDAAVEENCVFKCPTGAAPRPDRHHAPSADGCGSLGLKIDTDYLPVGEMKKCCDLHDICYDTCNNDKEVCDMEFKRCLYKYCDSYDKTVGGISIVKACKGAAKMLFTGTLTLGCKAYIDAQKKACYCAPAPAYGWKDKKNYKYTRGDEL</sequence>
<evidence type="ECO:0000313" key="3">
    <source>
        <dbReference type="EMBL" id="KAH0817580.1"/>
    </source>
</evidence>
<dbReference type="PANTHER" id="PTHR12824:SF8">
    <property type="entry name" value="GXIVSPLA2, ISOFORM A"/>
    <property type="match status" value="1"/>
</dbReference>
<dbReference type="PANTHER" id="PTHR12824">
    <property type="entry name" value="GROUP XII SECRETORY PHOSPHOLIPASE A2 FAMILY MEMBER"/>
    <property type="match status" value="1"/>
</dbReference>
<evidence type="ECO:0008006" key="5">
    <source>
        <dbReference type="Google" id="ProtNLM"/>
    </source>
</evidence>
<evidence type="ECO:0000313" key="4">
    <source>
        <dbReference type="Proteomes" id="UP000719412"/>
    </source>
</evidence>
<dbReference type="PROSITE" id="PS00118">
    <property type="entry name" value="PA2_HIS"/>
    <property type="match status" value="1"/>
</dbReference>
<dbReference type="GO" id="GO:0005509">
    <property type="term" value="F:calcium ion binding"/>
    <property type="evidence" value="ECO:0007669"/>
    <property type="project" value="InterPro"/>
</dbReference>
<protein>
    <recommendedName>
        <fullName evidence="5">Group XIIA secretory phospholipase A2</fullName>
    </recommendedName>
</protein>
<gene>
    <name evidence="3" type="ORF">GEV33_005211</name>
</gene>
<dbReference type="InterPro" id="IPR010711">
    <property type="entry name" value="PLA2G12"/>
</dbReference>
<dbReference type="GO" id="GO:0016042">
    <property type="term" value="P:lipid catabolic process"/>
    <property type="evidence" value="ECO:0007669"/>
    <property type="project" value="InterPro"/>
</dbReference>
<reference evidence="3" key="2">
    <citation type="submission" date="2021-08" db="EMBL/GenBank/DDBJ databases">
        <authorList>
            <person name="Eriksson T."/>
        </authorList>
    </citation>
    <scope>NUCLEOTIDE SEQUENCE</scope>
    <source>
        <strain evidence="3">Stoneville</strain>
        <tissue evidence="3">Whole head</tissue>
    </source>
</reference>
<keyword evidence="4" id="KW-1185">Reference proteome</keyword>
<dbReference type="InterPro" id="IPR036444">
    <property type="entry name" value="PLipase_A2_dom_sf"/>
</dbReference>
<dbReference type="GO" id="GO:0005576">
    <property type="term" value="C:extracellular region"/>
    <property type="evidence" value="ECO:0007669"/>
    <property type="project" value="UniProtKB-SubCell"/>
</dbReference>
<name>A0A8J6LE04_TENMO</name>
<dbReference type="GO" id="GO:0050482">
    <property type="term" value="P:arachidonate secretion"/>
    <property type="evidence" value="ECO:0007669"/>
    <property type="project" value="InterPro"/>
</dbReference>
<reference evidence="3" key="1">
    <citation type="journal article" date="2020" name="J Insects Food Feed">
        <title>The yellow mealworm (Tenebrio molitor) genome: a resource for the emerging insects as food and feed industry.</title>
        <authorList>
            <person name="Eriksson T."/>
            <person name="Andere A."/>
            <person name="Kelstrup H."/>
            <person name="Emery V."/>
            <person name="Picard C."/>
        </authorList>
    </citation>
    <scope>NUCLEOTIDE SEQUENCE</scope>
    <source>
        <strain evidence="3">Stoneville</strain>
        <tissue evidence="3">Whole head</tissue>
    </source>
</reference>
<dbReference type="GO" id="GO:0006644">
    <property type="term" value="P:phospholipid metabolic process"/>
    <property type="evidence" value="ECO:0007669"/>
    <property type="project" value="InterPro"/>
</dbReference>
<evidence type="ECO:0000256" key="2">
    <source>
        <dbReference type="ARBA" id="ARBA00022525"/>
    </source>
</evidence>
<dbReference type="Proteomes" id="UP000719412">
    <property type="component" value="Unassembled WGS sequence"/>
</dbReference>
<dbReference type="SUPFAM" id="SSF48619">
    <property type="entry name" value="Phospholipase A2, PLA2"/>
    <property type="match status" value="1"/>
</dbReference>
<dbReference type="EMBL" id="JABDTM020019207">
    <property type="protein sequence ID" value="KAH0817580.1"/>
    <property type="molecule type" value="Genomic_DNA"/>
</dbReference>
<evidence type="ECO:0000256" key="1">
    <source>
        <dbReference type="ARBA" id="ARBA00004613"/>
    </source>
</evidence>